<reference evidence="3" key="1">
    <citation type="submission" date="2020-01" db="EMBL/GenBank/DDBJ databases">
        <title>Draft genome sequence of the Termite Coptotermes fromosanus.</title>
        <authorList>
            <person name="Itakura S."/>
            <person name="Yosikawa Y."/>
            <person name="Umezawa K."/>
        </authorList>
    </citation>
    <scope>NUCLEOTIDE SEQUENCE [LARGE SCALE GENOMIC DNA]</scope>
</reference>
<dbReference type="OrthoDB" id="6779578at2759"/>
<feature type="non-terminal residue" evidence="2">
    <location>
        <position position="1"/>
    </location>
</feature>
<dbReference type="EMBL" id="BLKM01009501">
    <property type="protein sequence ID" value="GFG37045.1"/>
    <property type="molecule type" value="Genomic_DNA"/>
</dbReference>
<feature type="region of interest" description="Disordered" evidence="1">
    <location>
        <begin position="1"/>
        <end position="21"/>
    </location>
</feature>
<comment type="caution">
    <text evidence="2">The sequence shown here is derived from an EMBL/GenBank/DDBJ whole genome shotgun (WGS) entry which is preliminary data.</text>
</comment>
<name>A0A6L2Q2Q3_COPFO</name>
<proteinExistence type="predicted"/>
<evidence type="ECO:0000313" key="2">
    <source>
        <dbReference type="EMBL" id="GFG37045.1"/>
    </source>
</evidence>
<dbReference type="Proteomes" id="UP000502823">
    <property type="component" value="Unassembled WGS sequence"/>
</dbReference>
<dbReference type="AlphaFoldDB" id="A0A6L2Q2Q3"/>
<sequence>GIHHANVSTQSQRIRRHNEIRGITKTKRPRNSKVRITQEATLQTPERINFKPDLVVITQERAHVVDVTISHEDGGNLIEGHRSKAEKYTPLLQTPTTKIRVDARKVLPTVIGSREAWPKNTLESLKDLQITDRSSYITITITVPWHSIEFYHSFLHCDARIR</sequence>
<protein>
    <submittedName>
        <fullName evidence="2">Uncharacterized protein</fullName>
    </submittedName>
</protein>
<dbReference type="InParanoid" id="A0A6L2Q2Q3"/>
<evidence type="ECO:0000313" key="3">
    <source>
        <dbReference type="Proteomes" id="UP000502823"/>
    </source>
</evidence>
<evidence type="ECO:0000256" key="1">
    <source>
        <dbReference type="SAM" id="MobiDB-lite"/>
    </source>
</evidence>
<feature type="compositionally biased region" description="Polar residues" evidence="1">
    <location>
        <begin position="1"/>
        <end position="12"/>
    </location>
</feature>
<accession>A0A6L2Q2Q3</accession>
<organism evidence="2 3">
    <name type="scientific">Coptotermes formosanus</name>
    <name type="common">Formosan subterranean termite</name>
    <dbReference type="NCBI Taxonomy" id="36987"/>
    <lineage>
        <taxon>Eukaryota</taxon>
        <taxon>Metazoa</taxon>
        <taxon>Ecdysozoa</taxon>
        <taxon>Arthropoda</taxon>
        <taxon>Hexapoda</taxon>
        <taxon>Insecta</taxon>
        <taxon>Pterygota</taxon>
        <taxon>Neoptera</taxon>
        <taxon>Polyneoptera</taxon>
        <taxon>Dictyoptera</taxon>
        <taxon>Blattodea</taxon>
        <taxon>Blattoidea</taxon>
        <taxon>Termitoidae</taxon>
        <taxon>Rhinotermitidae</taxon>
        <taxon>Coptotermes</taxon>
    </lineage>
</organism>
<keyword evidence="3" id="KW-1185">Reference proteome</keyword>
<gene>
    <name evidence="2" type="ORF">Cfor_05738</name>
</gene>